<feature type="compositionally biased region" description="Low complexity" evidence="1">
    <location>
        <begin position="41"/>
        <end position="56"/>
    </location>
</feature>
<feature type="non-terminal residue" evidence="3">
    <location>
        <position position="315"/>
    </location>
</feature>
<evidence type="ECO:0000259" key="2">
    <source>
        <dbReference type="Pfam" id="PF12017"/>
    </source>
</evidence>
<feature type="compositionally biased region" description="Low complexity" evidence="1">
    <location>
        <begin position="106"/>
        <end position="122"/>
    </location>
</feature>
<protein>
    <recommendedName>
        <fullName evidence="2">THAP9-like helix-turn-helix domain-containing protein</fullName>
    </recommendedName>
</protein>
<feature type="non-terminal residue" evidence="3">
    <location>
        <position position="1"/>
    </location>
</feature>
<dbReference type="InterPro" id="IPR021896">
    <property type="entry name" value="THAP9-like_HTH"/>
</dbReference>
<evidence type="ECO:0000313" key="3">
    <source>
        <dbReference type="EMBL" id="VEN46818.1"/>
    </source>
</evidence>
<reference evidence="3 4" key="1">
    <citation type="submission" date="2019-01" db="EMBL/GenBank/DDBJ databases">
        <authorList>
            <person name="Sayadi A."/>
        </authorList>
    </citation>
    <scope>NUCLEOTIDE SEQUENCE [LARGE SCALE GENOMIC DNA]</scope>
</reference>
<evidence type="ECO:0000256" key="1">
    <source>
        <dbReference type="SAM" id="MobiDB-lite"/>
    </source>
</evidence>
<evidence type="ECO:0000313" key="4">
    <source>
        <dbReference type="Proteomes" id="UP000410492"/>
    </source>
</evidence>
<sequence>PKIVLICSNHFWPSDLVINDSGKVYLKPGAVPKPIRSFMPSPSQESSSSTVSPEQVIEQEQVIEDIPVTQDIISSSPSKIATDERLLESEGFLQPEVQPWPSEPVAAQTGSPTSSSSRTWTASTLTASENEYNLHMSPESTLKKKRKRKSYVGDYTSSDFSTPEKRKRNIRHMKDTIIKQRKMLHNQRTKIRYYKNRVKTQQQFLDMLKRKFHIGSSSESELKASLSGPAAQIFQRMLRGPSTQKYDPVLRSFAVTLAFYSPKAYNYVRDTFNKSLPDLSTISKWYKSINGSLGFTEEALKALKMIKYEANTKGR</sequence>
<dbReference type="Pfam" id="PF12017">
    <property type="entry name" value="Tnp_P_element"/>
    <property type="match status" value="1"/>
</dbReference>
<proteinExistence type="predicted"/>
<dbReference type="AlphaFoldDB" id="A0A653CG09"/>
<dbReference type="Proteomes" id="UP000410492">
    <property type="component" value="Unassembled WGS sequence"/>
</dbReference>
<feature type="region of interest" description="Disordered" evidence="1">
    <location>
        <begin position="35"/>
        <end position="56"/>
    </location>
</feature>
<keyword evidence="4" id="KW-1185">Reference proteome</keyword>
<organism evidence="3 4">
    <name type="scientific">Callosobruchus maculatus</name>
    <name type="common">Southern cowpea weevil</name>
    <name type="synonym">Pulse bruchid</name>
    <dbReference type="NCBI Taxonomy" id="64391"/>
    <lineage>
        <taxon>Eukaryota</taxon>
        <taxon>Metazoa</taxon>
        <taxon>Ecdysozoa</taxon>
        <taxon>Arthropoda</taxon>
        <taxon>Hexapoda</taxon>
        <taxon>Insecta</taxon>
        <taxon>Pterygota</taxon>
        <taxon>Neoptera</taxon>
        <taxon>Endopterygota</taxon>
        <taxon>Coleoptera</taxon>
        <taxon>Polyphaga</taxon>
        <taxon>Cucujiformia</taxon>
        <taxon>Chrysomeloidea</taxon>
        <taxon>Chrysomelidae</taxon>
        <taxon>Bruchinae</taxon>
        <taxon>Bruchini</taxon>
        <taxon>Callosobruchus</taxon>
    </lineage>
</organism>
<dbReference type="EMBL" id="CAACVG010007741">
    <property type="protein sequence ID" value="VEN46818.1"/>
    <property type="molecule type" value="Genomic_DNA"/>
</dbReference>
<gene>
    <name evidence="3" type="ORF">CALMAC_LOCUS8794</name>
</gene>
<accession>A0A653CG09</accession>
<dbReference type="OrthoDB" id="10070386at2759"/>
<feature type="region of interest" description="Disordered" evidence="1">
    <location>
        <begin position="96"/>
        <end position="122"/>
    </location>
</feature>
<feature type="domain" description="THAP9-like helix-turn-helix" evidence="2">
    <location>
        <begin position="208"/>
        <end position="285"/>
    </location>
</feature>
<name>A0A653CG09_CALMS</name>